<feature type="coiled-coil region" evidence="1">
    <location>
        <begin position="125"/>
        <end position="159"/>
    </location>
</feature>
<sequence>MKKIEEYVENIYRSFDEKDEETKIIKEETITHLMDEVEDLKKSGLSEEESINKALSNFGNEKIVINELKLILKKQDKFSKILKISAIAFFMIASVFFTIYVADDFSHRNDSNPYLSDKNTKAYVFEVIKDKIKDKNEINSELNNEITNLLDEFNIKNDNGIYDIKISKGDSYNIVYEYKKDVTDEMIPNGNGGASGVYSDEGTHTWDIFYKRTDKQQNYDYDVQQKAWNERVNRIPNRLGQISNYLFVISGVLIFIYVINKLYMKGSFSVIKPLKSN</sequence>
<dbReference type="Proteomes" id="UP000184241">
    <property type="component" value="Unassembled WGS sequence"/>
</dbReference>
<gene>
    <name evidence="3" type="ORF">SAMN02745941_00680</name>
</gene>
<organism evidence="3 4">
    <name type="scientific">Clostridium intestinale DSM 6191</name>
    <dbReference type="NCBI Taxonomy" id="1121320"/>
    <lineage>
        <taxon>Bacteria</taxon>
        <taxon>Bacillati</taxon>
        <taxon>Bacillota</taxon>
        <taxon>Clostridia</taxon>
        <taxon>Eubacteriales</taxon>
        <taxon>Clostridiaceae</taxon>
        <taxon>Clostridium</taxon>
    </lineage>
</organism>
<evidence type="ECO:0000256" key="1">
    <source>
        <dbReference type="SAM" id="Coils"/>
    </source>
</evidence>
<dbReference type="NCBIfam" id="NF038403">
    <property type="entry name" value="perm_prefix_1"/>
    <property type="match status" value="1"/>
</dbReference>
<dbReference type="InterPro" id="IPR047928">
    <property type="entry name" value="Perm_prefix_1"/>
</dbReference>
<name>A0A1M5UXC7_9CLOT</name>
<dbReference type="EMBL" id="FQXU01000003">
    <property type="protein sequence ID" value="SHH67645.1"/>
    <property type="molecule type" value="Genomic_DNA"/>
</dbReference>
<keyword evidence="2" id="KW-0472">Membrane</keyword>
<evidence type="ECO:0000313" key="3">
    <source>
        <dbReference type="EMBL" id="SHH67645.1"/>
    </source>
</evidence>
<reference evidence="3 4" key="1">
    <citation type="submission" date="2016-11" db="EMBL/GenBank/DDBJ databases">
        <authorList>
            <person name="Jaros S."/>
            <person name="Januszkiewicz K."/>
            <person name="Wedrychowicz H."/>
        </authorList>
    </citation>
    <scope>NUCLEOTIDE SEQUENCE [LARGE SCALE GENOMIC DNA]</scope>
    <source>
        <strain evidence="3 4">DSM 6191</strain>
    </source>
</reference>
<evidence type="ECO:0000313" key="4">
    <source>
        <dbReference type="Proteomes" id="UP000184241"/>
    </source>
</evidence>
<proteinExistence type="predicted"/>
<keyword evidence="2" id="KW-0812">Transmembrane</keyword>
<protein>
    <submittedName>
        <fullName evidence="3">Uncharacterized protein</fullName>
    </submittedName>
</protein>
<feature type="transmembrane region" description="Helical" evidence="2">
    <location>
        <begin position="242"/>
        <end position="259"/>
    </location>
</feature>
<dbReference type="AlphaFoldDB" id="A0A1M5UXC7"/>
<accession>A0A1M5UXC7</accession>
<dbReference type="RefSeq" id="WP_073016694.1">
    <property type="nucleotide sequence ID" value="NZ_FQXU01000003.1"/>
</dbReference>
<evidence type="ECO:0000256" key="2">
    <source>
        <dbReference type="SAM" id="Phobius"/>
    </source>
</evidence>
<feature type="transmembrane region" description="Helical" evidence="2">
    <location>
        <begin position="81"/>
        <end position="102"/>
    </location>
</feature>
<keyword evidence="1" id="KW-0175">Coiled coil</keyword>
<keyword evidence="2" id="KW-1133">Transmembrane helix</keyword>